<dbReference type="Pfam" id="PF22548">
    <property type="entry name" value="AEP-TOTE"/>
    <property type="match status" value="1"/>
</dbReference>
<dbReference type="STRING" id="596152.DesU5LDRAFT_3302"/>
<protein>
    <recommendedName>
        <fullName evidence="2">TOTE conflict system primase domain-containing protein</fullName>
    </recommendedName>
</protein>
<dbReference type="HOGENOM" id="CLU_1052642_0_0_7"/>
<dbReference type="InterPro" id="IPR054347">
    <property type="entry name" value="TOTE_primase"/>
</dbReference>
<evidence type="ECO:0000256" key="1">
    <source>
        <dbReference type="SAM" id="Coils"/>
    </source>
</evidence>
<reference evidence="3" key="1">
    <citation type="submission" date="2011-11" db="EMBL/GenBank/DDBJ databases">
        <title>Improved High-Quality Draft sequence of Desulfovibrio sp. U5L.</title>
        <authorList>
            <consortium name="US DOE Joint Genome Institute"/>
            <person name="Lucas S."/>
            <person name="Han J."/>
            <person name="Lapidus A."/>
            <person name="Cheng J.-F."/>
            <person name="Goodwin L."/>
            <person name="Pitluck S."/>
            <person name="Peters L."/>
            <person name="Ovchinnikova G."/>
            <person name="Held B."/>
            <person name="Detter J.C."/>
            <person name="Han C."/>
            <person name="Tapia R."/>
            <person name="Land M."/>
            <person name="Hauser L."/>
            <person name="Kyrpides N."/>
            <person name="Ivanova N."/>
            <person name="Pagani I."/>
            <person name="Gabster J."/>
            <person name="Walker C."/>
            <person name="Stolyar S."/>
            <person name="Stahl D."/>
            <person name="Arkin A."/>
            <person name="Dehal P."/>
            <person name="Hazen T."/>
            <person name="Woyke T."/>
        </authorList>
    </citation>
    <scope>NUCLEOTIDE SEQUENCE [LARGE SCALE GENOMIC DNA]</scope>
    <source>
        <strain evidence="3">U5L</strain>
    </source>
</reference>
<feature type="domain" description="TOTE conflict system primase" evidence="2">
    <location>
        <begin position="64"/>
        <end position="152"/>
    </location>
</feature>
<dbReference type="EMBL" id="JH600068">
    <property type="protein sequence ID" value="EIG54935.1"/>
    <property type="molecule type" value="Genomic_DNA"/>
</dbReference>
<evidence type="ECO:0000313" key="3">
    <source>
        <dbReference type="EMBL" id="EIG54935.1"/>
    </source>
</evidence>
<dbReference type="eggNOG" id="COG4951">
    <property type="taxonomic scope" value="Bacteria"/>
</dbReference>
<organism evidence="3">
    <name type="scientific">Desulfovibrio sp. U5L</name>
    <dbReference type="NCBI Taxonomy" id="596152"/>
    <lineage>
        <taxon>Bacteria</taxon>
        <taxon>Pseudomonadati</taxon>
        <taxon>Thermodesulfobacteriota</taxon>
        <taxon>Desulfovibrionia</taxon>
        <taxon>Desulfovibrionales</taxon>
        <taxon>Desulfovibrionaceae</taxon>
        <taxon>Desulfovibrio</taxon>
    </lineage>
</organism>
<accession>I2Q579</accession>
<name>I2Q579_9BACT</name>
<proteinExistence type="predicted"/>
<dbReference type="AlphaFoldDB" id="I2Q579"/>
<keyword evidence="1" id="KW-0175">Coiled coil</keyword>
<gene>
    <name evidence="3" type="ORF">DesU5LDRAFT_3302</name>
</gene>
<feature type="coiled-coil region" evidence="1">
    <location>
        <begin position="10"/>
        <end position="37"/>
    </location>
</feature>
<sequence length="264" mass="29341">MITTHSDSSHTSELDELRKLREENDRLRELLARNNISWEGASAAGIVPVSVEHRSLSVPQSSADKIFLFRKLFRGRNDVYPPRWESAKGKSGYSPVCENEWRRGVCQKPRLKCGDCSHRVLLPITDQVIYAHLSGKCTIGVYPLLSDDTCYLSPARRRKAPNHSSVTSAGIAGPASRLFIGHPRRGALFFAQDACVGRSTGMSHVGQPASCPFAGRILPECYPKFPRYPVWLAKRLSSPVIQKIKGTGRTRSIPLKYIGRGEVI</sequence>
<evidence type="ECO:0000259" key="2">
    <source>
        <dbReference type="Pfam" id="PF22548"/>
    </source>
</evidence>